<dbReference type="EC" id="1.2.7.3" evidence="3"/>
<sequence length="179" mass="19609">MMKRWELRLSGSGGQGLILAGIILASAATKEGKNVIQTQSYGPEARGGASKSEVIISDEEIDYPEVTTPNFLLTLTEEAFNKYTTDISEECKVLVDSQLEIDKACGELHQIPFLKTAETEIGKKIVANMVALGATVYFTQAVSKSTTKEAISNYVPKGTEELNWKAFERGYELAEEYGD</sequence>
<dbReference type="SUPFAM" id="SSF53323">
    <property type="entry name" value="Pyruvate-ferredoxin oxidoreductase, PFOR, domain III"/>
    <property type="match status" value="1"/>
</dbReference>
<feature type="domain" description="Pyruvate/ketoisovalerate oxidoreductase catalytic" evidence="2">
    <location>
        <begin position="13"/>
        <end position="172"/>
    </location>
</feature>
<evidence type="ECO:0000313" key="3">
    <source>
        <dbReference type="EMBL" id="OWZ83105.1"/>
    </source>
</evidence>
<proteinExistence type="predicted"/>
<dbReference type="GO" id="GO:0047553">
    <property type="term" value="F:2-oxoglutarate synthase activity"/>
    <property type="evidence" value="ECO:0007669"/>
    <property type="project" value="UniProtKB-EC"/>
</dbReference>
<dbReference type="InterPro" id="IPR002869">
    <property type="entry name" value="Pyrv_flavodox_OxRed_cen"/>
</dbReference>
<organism evidence="3 4">
    <name type="scientific">Natranaerobius trueperi</name>
    <dbReference type="NCBI Taxonomy" id="759412"/>
    <lineage>
        <taxon>Bacteria</taxon>
        <taxon>Bacillati</taxon>
        <taxon>Bacillota</taxon>
        <taxon>Clostridia</taxon>
        <taxon>Natranaerobiales</taxon>
        <taxon>Natranaerobiaceae</taxon>
        <taxon>Natranaerobius</taxon>
    </lineage>
</organism>
<name>A0A226BVV2_9FIRM</name>
<dbReference type="OrthoDB" id="9789125at2"/>
<dbReference type="PANTHER" id="PTHR42730:SF1">
    <property type="entry name" value="2-OXOGLUTARATE SYNTHASE SUBUNIT KORC"/>
    <property type="match status" value="1"/>
</dbReference>
<dbReference type="Proteomes" id="UP000214588">
    <property type="component" value="Unassembled WGS sequence"/>
</dbReference>
<accession>A0A226BVV2</accession>
<evidence type="ECO:0000256" key="1">
    <source>
        <dbReference type="ARBA" id="ARBA00023002"/>
    </source>
</evidence>
<dbReference type="InterPro" id="IPR052554">
    <property type="entry name" value="2-oxoglutarate_synth_KorC"/>
</dbReference>
<dbReference type="AlphaFoldDB" id="A0A226BVV2"/>
<evidence type="ECO:0000313" key="4">
    <source>
        <dbReference type="Proteomes" id="UP000214588"/>
    </source>
</evidence>
<dbReference type="Pfam" id="PF01558">
    <property type="entry name" value="POR"/>
    <property type="match status" value="1"/>
</dbReference>
<comment type="caution">
    <text evidence="3">The sequence shown here is derived from an EMBL/GenBank/DDBJ whole genome shotgun (WGS) entry which is preliminary data.</text>
</comment>
<dbReference type="InterPro" id="IPR019752">
    <property type="entry name" value="Pyrv/ketoisovalerate_OxRed_cat"/>
</dbReference>
<protein>
    <submittedName>
        <fullName evidence="3">2-oxoglutarate ferredoxin oxidoreductase subunit gamma</fullName>
        <ecNumber evidence="3">1.2.7.3</ecNumber>
    </submittedName>
</protein>
<dbReference type="PANTHER" id="PTHR42730">
    <property type="entry name" value="2-OXOGLUTARATE SYNTHASE SUBUNIT KORC"/>
    <property type="match status" value="1"/>
</dbReference>
<gene>
    <name evidence="3" type="ORF">CDO51_10415</name>
</gene>
<evidence type="ECO:0000259" key="2">
    <source>
        <dbReference type="Pfam" id="PF01558"/>
    </source>
</evidence>
<dbReference type="EMBL" id="NIQC01000027">
    <property type="protein sequence ID" value="OWZ83105.1"/>
    <property type="molecule type" value="Genomic_DNA"/>
</dbReference>
<dbReference type="Gene3D" id="3.40.920.10">
    <property type="entry name" value="Pyruvate-ferredoxin oxidoreductase, PFOR, domain III"/>
    <property type="match status" value="1"/>
</dbReference>
<keyword evidence="4" id="KW-1185">Reference proteome</keyword>
<reference evidence="3 4" key="1">
    <citation type="submission" date="2017-06" db="EMBL/GenBank/DDBJ databases">
        <title>Draft Genome Sequence of Natranaerobius trueperi halophilic, alkalithermophilic bacteria from soda lakes.</title>
        <authorList>
            <person name="Zhao B."/>
        </authorList>
    </citation>
    <scope>NUCLEOTIDE SEQUENCE [LARGE SCALE GENOMIC DNA]</scope>
    <source>
        <strain evidence="3 4">DSM 18760</strain>
    </source>
</reference>
<keyword evidence="1 3" id="KW-0560">Oxidoreductase</keyword>